<name>A0A1F8A9M9_9EURO</name>
<evidence type="ECO:0000313" key="2">
    <source>
        <dbReference type="Proteomes" id="UP000179179"/>
    </source>
</evidence>
<proteinExistence type="predicted"/>
<dbReference type="OrthoDB" id="4937900at2759"/>
<dbReference type="AlphaFoldDB" id="A0A1F8A9M9"/>
<dbReference type="Proteomes" id="UP000179179">
    <property type="component" value="Unassembled WGS sequence"/>
</dbReference>
<accession>A0A1F8A9M9</accession>
<sequence length="158" mass="17861">MLCETLRFRENDEAAFLDRFIQYAQLHRGVRGIAGQTWGSLKESPLGGLSHAHTQASSSKTKVQLTSVYAGPLESIKAAKLGAPLTVVYQQTITFLQITTHNLHYYRDLWIFGDAGKFLVESITKHLGPDWESWLGLPREVVNNQEHLAIQYERYGES</sequence>
<gene>
    <name evidence="1" type="ORF">ABOM_003371</name>
</gene>
<dbReference type="STRING" id="109264.A0A1F8A9M9"/>
<protein>
    <submittedName>
        <fullName evidence="1">Uncharacterized protein</fullName>
    </submittedName>
</protein>
<keyword evidence="2" id="KW-1185">Reference proteome</keyword>
<organism evidence="1 2">
    <name type="scientific">Aspergillus bombycis</name>
    <dbReference type="NCBI Taxonomy" id="109264"/>
    <lineage>
        <taxon>Eukaryota</taxon>
        <taxon>Fungi</taxon>
        <taxon>Dikarya</taxon>
        <taxon>Ascomycota</taxon>
        <taxon>Pezizomycotina</taxon>
        <taxon>Eurotiomycetes</taxon>
        <taxon>Eurotiomycetidae</taxon>
        <taxon>Eurotiales</taxon>
        <taxon>Aspergillaceae</taxon>
        <taxon>Aspergillus</taxon>
    </lineage>
</organism>
<reference evidence="1 2" key="1">
    <citation type="journal article" date="2016" name="Genome Biol. Evol.">
        <title>Draft genome sequence of an aflatoxigenic Aspergillus species, A. bombycis.</title>
        <authorList>
            <person name="Moore G.G."/>
            <person name="Mack B.M."/>
            <person name="Beltz S.B."/>
            <person name="Gilbert M.K."/>
        </authorList>
    </citation>
    <scope>NUCLEOTIDE SEQUENCE [LARGE SCALE GENOMIC DNA]</scope>
    <source>
        <strain evidence="2">NRRL 26010</strain>
    </source>
</reference>
<dbReference type="GeneID" id="34446761"/>
<comment type="caution">
    <text evidence="1">The sequence shown here is derived from an EMBL/GenBank/DDBJ whole genome shotgun (WGS) entry which is preliminary data.</text>
</comment>
<dbReference type="EMBL" id="LYCR01000016">
    <property type="protein sequence ID" value="OGM48442.1"/>
    <property type="molecule type" value="Genomic_DNA"/>
</dbReference>
<dbReference type="RefSeq" id="XP_022392159.1">
    <property type="nucleotide sequence ID" value="XM_022530501.1"/>
</dbReference>
<evidence type="ECO:0000313" key="1">
    <source>
        <dbReference type="EMBL" id="OGM48442.1"/>
    </source>
</evidence>